<evidence type="ECO:0000256" key="7">
    <source>
        <dbReference type="ARBA" id="ARBA00022679"/>
    </source>
</evidence>
<dbReference type="PROSITE" id="PS51826">
    <property type="entry name" value="PSBD"/>
    <property type="match status" value="1"/>
</dbReference>
<dbReference type="InterPro" id="IPR050537">
    <property type="entry name" value="2-oxoacid_dehydrogenase"/>
</dbReference>
<feature type="domain" description="Peripheral subunit-binding (PSBD)" evidence="13">
    <location>
        <begin position="110"/>
        <end position="147"/>
    </location>
</feature>
<keyword evidence="9 11" id="KW-0012">Acyltransferase</keyword>
<evidence type="ECO:0000256" key="1">
    <source>
        <dbReference type="ARBA" id="ARBA00004052"/>
    </source>
</evidence>
<dbReference type="InterPro" id="IPR004167">
    <property type="entry name" value="PSBD"/>
</dbReference>
<dbReference type="Pfam" id="PF00198">
    <property type="entry name" value="2-oxoacid_dh"/>
    <property type="match status" value="1"/>
</dbReference>
<comment type="caution">
    <text evidence="14">The sequence shown here is derived from an EMBL/GenBank/DDBJ whole genome shotgun (WGS) entry which is preliminary data.</text>
</comment>
<dbReference type="Gene3D" id="3.30.559.10">
    <property type="entry name" value="Chloramphenicol acetyltransferase-like domain"/>
    <property type="match status" value="1"/>
</dbReference>
<dbReference type="EMBL" id="JAQQLE010000001">
    <property type="protein sequence ID" value="MDC7712908.1"/>
    <property type="molecule type" value="Genomic_DNA"/>
</dbReference>
<evidence type="ECO:0000259" key="13">
    <source>
        <dbReference type="PROSITE" id="PS51826"/>
    </source>
</evidence>
<evidence type="ECO:0000256" key="8">
    <source>
        <dbReference type="ARBA" id="ARBA00022823"/>
    </source>
</evidence>
<dbReference type="InterPro" id="IPR006255">
    <property type="entry name" value="SucB"/>
</dbReference>
<evidence type="ECO:0000256" key="11">
    <source>
        <dbReference type="RuleBase" id="RU361138"/>
    </source>
</evidence>
<keyword evidence="15" id="KW-1185">Reference proteome</keyword>
<dbReference type="RefSeq" id="WP_272770596.1">
    <property type="nucleotide sequence ID" value="NZ_JAQQLE010000001.1"/>
</dbReference>
<evidence type="ECO:0000256" key="9">
    <source>
        <dbReference type="ARBA" id="ARBA00023315"/>
    </source>
</evidence>
<dbReference type="Proteomes" id="UP001222030">
    <property type="component" value="Unassembled WGS sequence"/>
</dbReference>
<dbReference type="InterPro" id="IPR023213">
    <property type="entry name" value="CAT-like_dom_sf"/>
</dbReference>
<keyword evidence="7 11" id="KW-0808">Transferase</keyword>
<proteinExistence type="inferred from homology"/>
<evidence type="ECO:0000256" key="5">
    <source>
        <dbReference type="ARBA" id="ARBA00019511"/>
    </source>
</evidence>
<evidence type="ECO:0000256" key="2">
    <source>
        <dbReference type="ARBA" id="ARBA00005145"/>
    </source>
</evidence>
<dbReference type="InterPro" id="IPR001078">
    <property type="entry name" value="2-oxoacid_DH_actylTfrase"/>
</dbReference>
<dbReference type="SUPFAM" id="SSF47005">
    <property type="entry name" value="Peripheral subunit-binding domain of 2-oxo acid dehydrogenase complex"/>
    <property type="match status" value="1"/>
</dbReference>
<dbReference type="NCBIfam" id="NF004309">
    <property type="entry name" value="PRK05704.1"/>
    <property type="match status" value="1"/>
</dbReference>
<dbReference type="NCBIfam" id="TIGR01347">
    <property type="entry name" value="sucB"/>
    <property type="match status" value="1"/>
</dbReference>
<feature type="domain" description="Lipoyl-binding" evidence="12">
    <location>
        <begin position="3"/>
        <end position="78"/>
    </location>
</feature>
<evidence type="ECO:0000256" key="3">
    <source>
        <dbReference type="ARBA" id="ARBA00007317"/>
    </source>
</evidence>
<dbReference type="InterPro" id="IPR011053">
    <property type="entry name" value="Single_hybrid_motif"/>
</dbReference>
<dbReference type="CDD" id="cd06849">
    <property type="entry name" value="lipoyl_domain"/>
    <property type="match status" value="1"/>
</dbReference>
<comment type="function">
    <text evidence="1 11">E2 component of the 2-oxoglutarate dehydrogenase (OGDH) complex which catalyzes the second step in the conversion of 2-oxoglutarate to succinyl-CoA and CO(2).</text>
</comment>
<dbReference type="Gene3D" id="4.10.320.10">
    <property type="entry name" value="E3-binding domain"/>
    <property type="match status" value="1"/>
</dbReference>
<dbReference type="PROSITE" id="PS00189">
    <property type="entry name" value="LIPOYL"/>
    <property type="match status" value="1"/>
</dbReference>
<comment type="similarity">
    <text evidence="3 11">Belongs to the 2-oxoacid dehydrogenase family.</text>
</comment>
<dbReference type="PANTHER" id="PTHR43416:SF5">
    <property type="entry name" value="DIHYDROLIPOYLLYSINE-RESIDUE SUCCINYLTRANSFERASE COMPONENT OF 2-OXOGLUTARATE DEHYDROGENASE COMPLEX, MITOCHONDRIAL"/>
    <property type="match status" value="1"/>
</dbReference>
<evidence type="ECO:0000313" key="15">
    <source>
        <dbReference type="Proteomes" id="UP001222030"/>
    </source>
</evidence>
<keyword evidence="8 11" id="KW-0450">Lipoyl</keyword>
<accession>A0ABT5IL67</accession>
<evidence type="ECO:0000256" key="4">
    <source>
        <dbReference type="ARBA" id="ARBA00012945"/>
    </source>
</evidence>
<gene>
    <name evidence="14" type="primary">odhB</name>
    <name evidence="14" type="ORF">PQU96_02010</name>
</gene>
<dbReference type="PROSITE" id="PS50968">
    <property type="entry name" value="BIOTINYL_LIPOYL"/>
    <property type="match status" value="1"/>
</dbReference>
<evidence type="ECO:0000259" key="12">
    <source>
        <dbReference type="PROSITE" id="PS50968"/>
    </source>
</evidence>
<evidence type="ECO:0000256" key="10">
    <source>
        <dbReference type="ARBA" id="ARBA00052761"/>
    </source>
</evidence>
<dbReference type="GO" id="GO:0004149">
    <property type="term" value="F:dihydrolipoyllysine-residue succinyltransferase activity"/>
    <property type="evidence" value="ECO:0007669"/>
    <property type="project" value="UniProtKB-EC"/>
</dbReference>
<keyword evidence="6 11" id="KW-0816">Tricarboxylic acid cycle</keyword>
<dbReference type="EC" id="2.3.1.61" evidence="4 11"/>
<protein>
    <recommendedName>
        <fullName evidence="5 11">Dihydrolipoyllysine-residue succinyltransferase component of 2-oxoglutarate dehydrogenase complex</fullName>
        <ecNumber evidence="4 11">2.3.1.61</ecNumber>
    </recommendedName>
    <alternativeName>
        <fullName evidence="11">2-oxoglutarate dehydrogenase complex component E2</fullName>
    </alternativeName>
</protein>
<dbReference type="SUPFAM" id="SSF51230">
    <property type="entry name" value="Single hybrid motif"/>
    <property type="match status" value="1"/>
</dbReference>
<dbReference type="Gene3D" id="2.40.50.100">
    <property type="match status" value="1"/>
</dbReference>
<dbReference type="InterPro" id="IPR000089">
    <property type="entry name" value="Biotin_lipoyl"/>
</dbReference>
<dbReference type="Pfam" id="PF00364">
    <property type="entry name" value="Biotin_lipoyl"/>
    <property type="match status" value="1"/>
</dbReference>
<dbReference type="InterPro" id="IPR036625">
    <property type="entry name" value="E3-bd_dom_sf"/>
</dbReference>
<dbReference type="SUPFAM" id="SSF52777">
    <property type="entry name" value="CoA-dependent acyltransferases"/>
    <property type="match status" value="1"/>
</dbReference>
<evidence type="ECO:0000313" key="14">
    <source>
        <dbReference type="EMBL" id="MDC7712908.1"/>
    </source>
</evidence>
<reference evidence="14 15" key="1">
    <citation type="submission" date="2023-01" db="EMBL/GenBank/DDBJ databases">
        <title>Novel species of the genus Vogesella isolated from rivers.</title>
        <authorList>
            <person name="Lu H."/>
        </authorList>
    </citation>
    <scope>NUCLEOTIDE SEQUENCE [LARGE SCALE GENOMIC DNA]</scope>
    <source>
        <strain evidence="14 15">LYT5W</strain>
    </source>
</reference>
<comment type="catalytic activity">
    <reaction evidence="10 11">
        <text>N(6)-[(R)-dihydrolipoyl]-L-lysyl-[protein] + succinyl-CoA = N(6)-[(R)-S(8)-succinyldihydrolipoyl]-L-lysyl-[protein] + CoA</text>
        <dbReference type="Rhea" id="RHEA:15213"/>
        <dbReference type="Rhea" id="RHEA-COMP:10475"/>
        <dbReference type="Rhea" id="RHEA-COMP:20092"/>
        <dbReference type="ChEBI" id="CHEBI:57287"/>
        <dbReference type="ChEBI" id="CHEBI:57292"/>
        <dbReference type="ChEBI" id="CHEBI:83100"/>
        <dbReference type="ChEBI" id="CHEBI:83120"/>
        <dbReference type="EC" id="2.3.1.61"/>
    </reaction>
</comment>
<evidence type="ECO:0000256" key="6">
    <source>
        <dbReference type="ARBA" id="ARBA00022532"/>
    </source>
</evidence>
<dbReference type="InterPro" id="IPR003016">
    <property type="entry name" value="2-oxoA_DH_lipoyl-BS"/>
</dbReference>
<comment type="pathway">
    <text evidence="2 11">Amino-acid degradation; L-lysine degradation via saccharopine pathway; glutaryl-CoA from L-lysine: step 6/6.</text>
</comment>
<dbReference type="Pfam" id="PF02817">
    <property type="entry name" value="E3_binding"/>
    <property type="match status" value="1"/>
</dbReference>
<dbReference type="PANTHER" id="PTHR43416">
    <property type="entry name" value="DIHYDROLIPOYLLYSINE-RESIDUE SUCCINYLTRANSFERASE COMPONENT OF 2-OXOGLUTARATE DEHYDROGENASE COMPLEX, MITOCHONDRIAL-RELATED"/>
    <property type="match status" value="1"/>
</dbReference>
<sequence>MAIIEVKVPQLPESVSEATLMSWHKSVGQAVARDENLIDLETDKVVLELPAPLAGVIVEIIEQDGATVVSGQLIARIDTAATAGDAAPAAAAAPAPVAAAPVQAAAPGGAAMPSAAKLAAETGVDLAGVAGSGRDGRILKEDVAAAAAKPAAAAAKPVAPLPPVAADASGRPEQRVAMSRLRQRVAERLLQSQQTNAILTTFNEVNMKPLMELRAKYKDKFEKEHGVKLGFMGFFVKAAVAALKKYPIVNASVDGNDIIYHGYFDIGVAVGSPRGLVVPVIRNADQLSLADIEKQIAEFGKRAQEGKLTVEELTGGTYTISNGGTFGSMMSTPIINPPQSAILGMHATKERAVVENGQVVVRPMMYLAQSYDHRIIDGREAVLSLVAIKDAIEDPARLILDL</sequence>
<name>A0ABT5IL67_9NEIS</name>
<organism evidence="14 15">
    <name type="scientific">Vogesella margarita</name>
    <dbReference type="NCBI Taxonomy" id="2984199"/>
    <lineage>
        <taxon>Bacteria</taxon>
        <taxon>Pseudomonadati</taxon>
        <taxon>Pseudomonadota</taxon>
        <taxon>Betaproteobacteria</taxon>
        <taxon>Neisseriales</taxon>
        <taxon>Chromobacteriaceae</taxon>
        <taxon>Vogesella</taxon>
    </lineage>
</organism>
<comment type="cofactor">
    <cofactor evidence="11">
        <name>(R)-lipoate</name>
        <dbReference type="ChEBI" id="CHEBI:83088"/>
    </cofactor>
    <text evidence="11">Binds 1 lipoyl cofactor covalently.</text>
</comment>